<evidence type="ECO:0000313" key="1">
    <source>
        <dbReference type="EMBL" id="GBP64008.1"/>
    </source>
</evidence>
<dbReference type="Proteomes" id="UP000299102">
    <property type="component" value="Unassembled WGS sequence"/>
</dbReference>
<organism evidence="1 2">
    <name type="scientific">Eumeta variegata</name>
    <name type="common">Bagworm moth</name>
    <name type="synonym">Eumeta japonica</name>
    <dbReference type="NCBI Taxonomy" id="151549"/>
    <lineage>
        <taxon>Eukaryota</taxon>
        <taxon>Metazoa</taxon>
        <taxon>Ecdysozoa</taxon>
        <taxon>Arthropoda</taxon>
        <taxon>Hexapoda</taxon>
        <taxon>Insecta</taxon>
        <taxon>Pterygota</taxon>
        <taxon>Neoptera</taxon>
        <taxon>Endopterygota</taxon>
        <taxon>Lepidoptera</taxon>
        <taxon>Glossata</taxon>
        <taxon>Ditrysia</taxon>
        <taxon>Tineoidea</taxon>
        <taxon>Psychidae</taxon>
        <taxon>Oiketicinae</taxon>
        <taxon>Eumeta</taxon>
    </lineage>
</organism>
<accession>A0A4C1XKP1</accession>
<name>A0A4C1XKP1_EUMVA</name>
<dbReference type="EMBL" id="BGZK01000885">
    <property type="protein sequence ID" value="GBP64008.1"/>
    <property type="molecule type" value="Genomic_DNA"/>
</dbReference>
<gene>
    <name evidence="1" type="ORF">EVAR_43024_1</name>
</gene>
<reference evidence="1 2" key="1">
    <citation type="journal article" date="2019" name="Commun. Biol.">
        <title>The bagworm genome reveals a unique fibroin gene that provides high tensile strength.</title>
        <authorList>
            <person name="Kono N."/>
            <person name="Nakamura H."/>
            <person name="Ohtoshi R."/>
            <person name="Tomita M."/>
            <person name="Numata K."/>
            <person name="Arakawa K."/>
        </authorList>
    </citation>
    <scope>NUCLEOTIDE SEQUENCE [LARGE SCALE GENOMIC DNA]</scope>
</reference>
<dbReference type="AlphaFoldDB" id="A0A4C1XKP1"/>
<evidence type="ECO:0000313" key="2">
    <source>
        <dbReference type="Proteomes" id="UP000299102"/>
    </source>
</evidence>
<sequence length="72" mass="7862">MISKGIKVGGTTAATVCDSPERAYTTSDGHQPSAFKKCLRRGARDGSARTRCTVKKCRSRAEQNSVNVLFLW</sequence>
<keyword evidence="2" id="KW-1185">Reference proteome</keyword>
<proteinExistence type="predicted"/>
<protein>
    <submittedName>
        <fullName evidence="1">Uncharacterized protein</fullName>
    </submittedName>
</protein>
<comment type="caution">
    <text evidence="1">The sequence shown here is derived from an EMBL/GenBank/DDBJ whole genome shotgun (WGS) entry which is preliminary data.</text>
</comment>